<reference evidence="2" key="1">
    <citation type="journal article" date="2020" name="Plant J.">
        <title>Transposons played a major role in the diversification between the closely related almond and peach genomes: results from the almond genome sequence.</title>
        <authorList>
            <person name="Alioto T."/>
            <person name="Alexiou K.G."/>
            <person name="Bardil A."/>
            <person name="Barteri F."/>
            <person name="Castanera R."/>
            <person name="Cruz F."/>
            <person name="Dhingra A."/>
            <person name="Duval H."/>
            <person name="Fernandez I Marti A."/>
            <person name="Frias L."/>
            <person name="Galan B."/>
            <person name="Garcia J.L."/>
            <person name="Howad W."/>
            <person name="Gomez-Garrido J."/>
            <person name="Gut M."/>
            <person name="Julca I."/>
            <person name="Morata J."/>
            <person name="Puigdomenech P."/>
            <person name="Ribeca P."/>
            <person name="Rubio Cabetas M.J."/>
            <person name="Vlasova A."/>
            <person name="Wirthensohn M."/>
            <person name="Garcia-Mas J."/>
            <person name="Gabaldon T."/>
            <person name="Casacuberta J.M."/>
            <person name="Arus P."/>
        </authorList>
    </citation>
    <scope>NUCLEOTIDE SEQUENCE [LARGE SCALE GENOMIC DNA]</scope>
    <source>
        <strain evidence="2">cv. Texas</strain>
    </source>
</reference>
<sequence length="103" mass="11810">DCIGAIDGTHISAWAPTSKQIPHRGRKVKVTQNIMCAYSFNMLFTYVYTGWEGTANDSKVLMDAIRRGRHPRGAMELFYYRHSSLRNVIERCFGVLKARFPIL</sequence>
<accession>A0A5E4ER09</accession>
<name>A0A5E4ER09_PRUDU</name>
<dbReference type="InterPro" id="IPR045249">
    <property type="entry name" value="HARBI1-like"/>
</dbReference>
<evidence type="ECO:0000313" key="2">
    <source>
        <dbReference type="Proteomes" id="UP000327085"/>
    </source>
</evidence>
<feature type="non-terminal residue" evidence="1">
    <location>
        <position position="103"/>
    </location>
</feature>
<dbReference type="AlphaFoldDB" id="A0A5E4ER09"/>
<dbReference type="Gramene" id="VVA18103">
    <property type="protein sequence ID" value="VVA18103"/>
    <property type="gene ID" value="Prudul26B035497"/>
</dbReference>
<dbReference type="PANTHER" id="PTHR22930">
    <property type="match status" value="1"/>
</dbReference>
<feature type="non-terminal residue" evidence="1">
    <location>
        <position position="1"/>
    </location>
</feature>
<dbReference type="Proteomes" id="UP000327085">
    <property type="component" value="Chromosome 1"/>
</dbReference>
<evidence type="ECO:0000313" key="1">
    <source>
        <dbReference type="EMBL" id="VVA18103.1"/>
    </source>
</evidence>
<proteinExistence type="predicted"/>
<dbReference type="EMBL" id="CABIKO010000028">
    <property type="protein sequence ID" value="VVA18103.1"/>
    <property type="molecule type" value="Genomic_DNA"/>
</dbReference>
<evidence type="ECO:0008006" key="3">
    <source>
        <dbReference type="Google" id="ProtNLM"/>
    </source>
</evidence>
<dbReference type="OMA" id="DETHVAW"/>
<dbReference type="InParanoid" id="A0A5E4ER09"/>
<protein>
    <recommendedName>
        <fullName evidence="3">DDE Tnp4 domain-containing protein</fullName>
    </recommendedName>
</protein>
<gene>
    <name evidence="1" type="ORF">ALMOND_2B035497</name>
</gene>
<dbReference type="PANTHER" id="PTHR22930:SF251">
    <property type="entry name" value="DDE TNP4 DOMAIN-CONTAINING PROTEIN"/>
    <property type="match status" value="1"/>
</dbReference>
<organism evidence="1 2">
    <name type="scientific">Prunus dulcis</name>
    <name type="common">Almond</name>
    <name type="synonym">Amygdalus dulcis</name>
    <dbReference type="NCBI Taxonomy" id="3755"/>
    <lineage>
        <taxon>Eukaryota</taxon>
        <taxon>Viridiplantae</taxon>
        <taxon>Streptophyta</taxon>
        <taxon>Embryophyta</taxon>
        <taxon>Tracheophyta</taxon>
        <taxon>Spermatophyta</taxon>
        <taxon>Magnoliopsida</taxon>
        <taxon>eudicotyledons</taxon>
        <taxon>Gunneridae</taxon>
        <taxon>Pentapetalae</taxon>
        <taxon>rosids</taxon>
        <taxon>fabids</taxon>
        <taxon>Rosales</taxon>
        <taxon>Rosaceae</taxon>
        <taxon>Amygdaloideae</taxon>
        <taxon>Amygdaleae</taxon>
        <taxon>Prunus</taxon>
    </lineage>
</organism>